<dbReference type="EMBL" id="QEFP02000004">
    <property type="protein sequence ID" value="MCC5446968.1"/>
    <property type="molecule type" value="Genomic_DNA"/>
</dbReference>
<dbReference type="RefSeq" id="WP_228615197.1">
    <property type="nucleotide sequence ID" value="NZ_QEFP02000004.1"/>
</dbReference>
<reference evidence="2" key="1">
    <citation type="journal article" date="2015" name="Appl. Environ. Microbiol.">
        <title>Nanoarchaeota, Their Sulfolobales Host, and Nanoarchaeota Virus Distribution across Yellowstone National Park Hot Springs.</title>
        <authorList>
            <person name="Munson-McGee J.H."/>
            <person name="Field E.K."/>
            <person name="Bateson M."/>
            <person name="Rooney C."/>
            <person name="Stepanauskas R."/>
            <person name="Young M.J."/>
        </authorList>
    </citation>
    <scope>NUCLEOTIDE SEQUENCE [LARGE SCALE GENOMIC DNA]</scope>
    <source>
        <strain evidence="2">SCGC AB-777_F03</strain>
    </source>
</reference>
<accession>A0A2T9WMB0</accession>
<evidence type="ECO:0000313" key="1">
    <source>
        <dbReference type="EMBL" id="MCC5446968.1"/>
    </source>
</evidence>
<gene>
    <name evidence="1" type="ORF">DDW03_000935</name>
    <name evidence="2" type="ORF">DDW03_00405</name>
</gene>
<name>A0A2T9WMB0_NANST</name>
<dbReference type="Proteomes" id="UP000245509">
    <property type="component" value="Unassembled WGS sequence"/>
</dbReference>
<protein>
    <submittedName>
        <fullName evidence="2">Uncharacterized protein</fullName>
    </submittedName>
</protein>
<sequence length="151" mass="17576">MLYRYKLSTIENGPITAISSDLYIVNIPRASYLNIENLENSVEVIGSIYVPEKSYKEIIDNLSKYNKRLSYSYGVKGSIVDIYYGRYQDNKLEENIKGKPVEILPDRDLDLDNKIEMITNDWNLYQLANNGKGLDMIVKIPIFQDYQRLHL</sequence>
<evidence type="ECO:0000313" key="2">
    <source>
        <dbReference type="EMBL" id="PVU68976.1"/>
    </source>
</evidence>
<dbReference type="EMBL" id="QEFP01000001">
    <property type="protein sequence ID" value="PVU68976.1"/>
    <property type="molecule type" value="Genomic_DNA"/>
</dbReference>
<comment type="caution">
    <text evidence="2">The sequence shown here is derived from an EMBL/GenBank/DDBJ whole genome shotgun (WGS) entry which is preliminary data.</text>
</comment>
<proteinExistence type="predicted"/>
<reference evidence="1" key="2">
    <citation type="submission" date="2017-05" db="EMBL/GenBank/DDBJ databases">
        <authorList>
            <person name="Munson-Mcgee J.H."/>
        </authorList>
    </citation>
    <scope>NUCLEOTIDE SEQUENCE</scope>
    <source>
        <strain evidence="1">SCGC AB-777_F03</strain>
    </source>
</reference>
<organism evidence="2">
    <name type="scientific">Nanobsidianus stetteri</name>
    <dbReference type="NCBI Taxonomy" id="1294122"/>
    <lineage>
        <taxon>Archaea</taxon>
        <taxon>Nanobdellota</taxon>
        <taxon>Candidatus Nanoarchaeia</taxon>
        <taxon>Nanoarchaeales</taxon>
        <taxon>Nanopusillaceae</taxon>
        <taxon>Candidatus Nanobsidianus</taxon>
    </lineage>
</organism>
<reference evidence="1" key="4">
    <citation type="submission" date="2021-11" db="EMBL/GenBank/DDBJ databases">
        <authorList>
            <person name="Munson-Mcgee J."/>
            <person name="Field E."/>
            <person name="Bateson M."/>
            <person name="Rooney C."/>
            <person name="Stepanauskas R."/>
            <person name="Young M."/>
        </authorList>
    </citation>
    <scope>NUCLEOTIDE SEQUENCE</scope>
    <source>
        <strain evidence="1">SCGC AB-777_F03</strain>
    </source>
</reference>
<reference evidence="2" key="3">
    <citation type="submission" date="2017-05" db="EMBL/GenBank/DDBJ databases">
        <authorList>
            <person name="Song R."/>
            <person name="Chenine A.L."/>
            <person name="Ruprecht R.M."/>
        </authorList>
    </citation>
    <scope>NUCLEOTIDE SEQUENCE</scope>
    <source>
        <strain evidence="2">SCGC AB-777_F03</strain>
    </source>
</reference>
<dbReference type="AlphaFoldDB" id="A0A2T9WMB0"/>